<proteinExistence type="predicted"/>
<reference evidence="1 2" key="1">
    <citation type="submission" date="2022-10" db="EMBL/GenBank/DDBJ databases">
        <title>Defluviimonas sp. nov., isolated from ocean surface water.</title>
        <authorList>
            <person name="He W."/>
            <person name="Wang L."/>
            <person name="Zhang D.-F."/>
        </authorList>
    </citation>
    <scope>NUCLEOTIDE SEQUENCE [LARGE SCALE GENOMIC DNA]</scope>
    <source>
        <strain evidence="1 2">WL0002</strain>
    </source>
</reference>
<gene>
    <name evidence="1" type="ORF">OEW28_14730</name>
</gene>
<name>A0ABT2ZFL0_9RHOB</name>
<sequence>MSGATGFLTEEETLSAVGRLDRARLQRFVRTEVIRPADAGGQAVYRRVDIARLELLCDLCDDFELDDDALGIVMELVDQLHGTRSELVALMRALGEEAEHVRARVLERLKR</sequence>
<keyword evidence="2" id="KW-1185">Reference proteome</keyword>
<dbReference type="RefSeq" id="WP_263735559.1">
    <property type="nucleotide sequence ID" value="NZ_JAOWKY010000004.1"/>
</dbReference>
<evidence type="ECO:0000313" key="1">
    <source>
        <dbReference type="EMBL" id="MCV2869886.1"/>
    </source>
</evidence>
<dbReference type="Gene3D" id="1.10.1660.10">
    <property type="match status" value="1"/>
</dbReference>
<dbReference type="Proteomes" id="UP001652542">
    <property type="component" value="Unassembled WGS sequence"/>
</dbReference>
<evidence type="ECO:0000313" key="2">
    <source>
        <dbReference type="Proteomes" id="UP001652542"/>
    </source>
</evidence>
<dbReference type="EMBL" id="JAOWKY010000004">
    <property type="protein sequence ID" value="MCV2869886.1"/>
    <property type="molecule type" value="Genomic_DNA"/>
</dbReference>
<organism evidence="1 2">
    <name type="scientific">Albidovulum marisflavi</name>
    <dbReference type="NCBI Taxonomy" id="2984159"/>
    <lineage>
        <taxon>Bacteria</taxon>
        <taxon>Pseudomonadati</taxon>
        <taxon>Pseudomonadota</taxon>
        <taxon>Alphaproteobacteria</taxon>
        <taxon>Rhodobacterales</taxon>
        <taxon>Paracoccaceae</taxon>
        <taxon>Albidovulum</taxon>
    </lineage>
</organism>
<comment type="caution">
    <text evidence="1">The sequence shown here is derived from an EMBL/GenBank/DDBJ whole genome shotgun (WGS) entry which is preliminary data.</text>
</comment>
<protein>
    <submittedName>
        <fullName evidence="1">Chaperone modulator CbpM</fullName>
    </submittedName>
</protein>
<accession>A0ABT2ZFL0</accession>